<dbReference type="GO" id="GO:0045944">
    <property type="term" value="P:positive regulation of transcription by RNA polymerase II"/>
    <property type="evidence" value="ECO:0007669"/>
    <property type="project" value="TreeGrafter"/>
</dbReference>
<dbReference type="FunFam" id="3.30.450.20:FF:000008">
    <property type="entry name" value="Nuclear receptor coactivator"/>
    <property type="match status" value="1"/>
</dbReference>
<keyword evidence="4" id="KW-1185">Reference proteome</keyword>
<accession>A0AAN8B3U3</accession>
<dbReference type="InterPro" id="IPR017426">
    <property type="entry name" value="Nuclear_rcpt_coactivator"/>
</dbReference>
<dbReference type="GO" id="GO:0005634">
    <property type="term" value="C:nucleus"/>
    <property type="evidence" value="ECO:0007669"/>
    <property type="project" value="InterPro"/>
</dbReference>
<sequence>MEGNIVFVSENVTQYLRYNQEELMNTSVYSVLHVGDHAEFIKNLLPKSLVNGVPCETSEESQEHEPQTQKYETMQCFAVSEPKSMKEEGDDFQSCLICVARRVPMKERPVLPTHESFTTRQDLQGKITSLDTSLLRASMKPGWEDLVRRCIQRFHLQNDGEMSFAKRHQQEVLRHGQAFSPIYRFSLSDGTIVSAHTKSKLVRSPATNEPQLYMSLHILQREQTACGMGQDIGQTPGMAPKPMNSSTPSMTPPTPGSLPGSGPQGQETTISSNSSTPFSSLGPREPPAMGGPHAELSFRVPPSSQSHWRHAAASARG</sequence>
<dbReference type="PANTHER" id="PTHR10684:SF2">
    <property type="entry name" value="NUCLEAR RECEPTOR COACTIVATOR 2"/>
    <property type="match status" value="1"/>
</dbReference>
<feature type="compositionally biased region" description="Low complexity" evidence="1">
    <location>
        <begin position="268"/>
        <end position="280"/>
    </location>
</feature>
<reference evidence="3 4" key="1">
    <citation type="journal article" date="2023" name="Mol. Biol. Evol.">
        <title>Genomics of Secondarily Temperate Adaptation in the Only Non-Antarctic Icefish.</title>
        <authorList>
            <person name="Rivera-Colon A.G."/>
            <person name="Rayamajhi N."/>
            <person name="Minhas B.F."/>
            <person name="Madrigal G."/>
            <person name="Bilyk K.T."/>
            <person name="Yoon V."/>
            <person name="Hune M."/>
            <person name="Gregory S."/>
            <person name="Cheng C.H.C."/>
            <person name="Catchen J.M."/>
        </authorList>
    </citation>
    <scope>NUCLEOTIDE SEQUENCE [LARGE SCALE GENOMIC DNA]</scope>
    <source>
        <strain evidence="3">JC2023a</strain>
    </source>
</reference>
<organism evidence="3 4">
    <name type="scientific">Champsocephalus esox</name>
    <name type="common">pike icefish</name>
    <dbReference type="NCBI Taxonomy" id="159716"/>
    <lineage>
        <taxon>Eukaryota</taxon>
        <taxon>Metazoa</taxon>
        <taxon>Chordata</taxon>
        <taxon>Craniata</taxon>
        <taxon>Vertebrata</taxon>
        <taxon>Euteleostomi</taxon>
        <taxon>Actinopterygii</taxon>
        <taxon>Neopterygii</taxon>
        <taxon>Teleostei</taxon>
        <taxon>Neoteleostei</taxon>
        <taxon>Acanthomorphata</taxon>
        <taxon>Eupercaria</taxon>
        <taxon>Perciformes</taxon>
        <taxon>Notothenioidei</taxon>
        <taxon>Channichthyidae</taxon>
        <taxon>Champsocephalus</taxon>
    </lineage>
</organism>
<protein>
    <recommendedName>
        <fullName evidence="2">PAS domain-containing protein</fullName>
    </recommendedName>
</protein>
<dbReference type="CDD" id="cd00130">
    <property type="entry name" value="PAS"/>
    <property type="match status" value="1"/>
</dbReference>
<dbReference type="GO" id="GO:0003713">
    <property type="term" value="F:transcription coactivator activity"/>
    <property type="evidence" value="ECO:0007669"/>
    <property type="project" value="InterPro"/>
</dbReference>
<evidence type="ECO:0000256" key="1">
    <source>
        <dbReference type="SAM" id="MobiDB-lite"/>
    </source>
</evidence>
<dbReference type="Gene3D" id="3.30.450.20">
    <property type="entry name" value="PAS domain"/>
    <property type="match status" value="2"/>
</dbReference>
<comment type="caution">
    <text evidence="3">The sequence shown here is derived from an EMBL/GenBank/DDBJ whole genome shotgun (WGS) entry which is preliminary data.</text>
</comment>
<evidence type="ECO:0000313" key="4">
    <source>
        <dbReference type="Proteomes" id="UP001335648"/>
    </source>
</evidence>
<feature type="region of interest" description="Disordered" evidence="1">
    <location>
        <begin position="230"/>
        <end position="317"/>
    </location>
</feature>
<proteinExistence type="predicted"/>
<feature type="domain" description="PAS" evidence="2">
    <location>
        <begin position="1"/>
        <end position="52"/>
    </location>
</feature>
<dbReference type="Proteomes" id="UP001335648">
    <property type="component" value="Unassembled WGS sequence"/>
</dbReference>
<dbReference type="Pfam" id="PF14598">
    <property type="entry name" value="PAS_11"/>
    <property type="match status" value="1"/>
</dbReference>
<feature type="compositionally biased region" description="Low complexity" evidence="1">
    <location>
        <begin position="240"/>
        <end position="249"/>
    </location>
</feature>
<dbReference type="GO" id="GO:0016922">
    <property type="term" value="F:nuclear receptor binding"/>
    <property type="evidence" value="ECO:0007669"/>
    <property type="project" value="TreeGrafter"/>
</dbReference>
<dbReference type="PROSITE" id="PS50112">
    <property type="entry name" value="PAS"/>
    <property type="match status" value="1"/>
</dbReference>
<evidence type="ECO:0000259" key="2">
    <source>
        <dbReference type="PROSITE" id="PS50112"/>
    </source>
</evidence>
<dbReference type="PANTHER" id="PTHR10684">
    <property type="entry name" value="NUCLEAR RECEPTOR COACTIVATOR"/>
    <property type="match status" value="1"/>
</dbReference>
<gene>
    <name evidence="3" type="ORF">CesoFtcFv8_025069</name>
</gene>
<dbReference type="AlphaFoldDB" id="A0AAN8B3U3"/>
<dbReference type="GO" id="GO:0032870">
    <property type="term" value="P:cellular response to hormone stimulus"/>
    <property type="evidence" value="ECO:0007669"/>
    <property type="project" value="TreeGrafter"/>
</dbReference>
<dbReference type="EMBL" id="JAULUE010002066">
    <property type="protein sequence ID" value="KAK5877578.1"/>
    <property type="molecule type" value="Genomic_DNA"/>
</dbReference>
<name>A0AAN8B3U3_9TELE</name>
<dbReference type="InterPro" id="IPR000014">
    <property type="entry name" value="PAS"/>
</dbReference>
<dbReference type="InterPro" id="IPR035965">
    <property type="entry name" value="PAS-like_dom_sf"/>
</dbReference>
<evidence type="ECO:0000313" key="3">
    <source>
        <dbReference type="EMBL" id="KAK5877578.1"/>
    </source>
</evidence>
<dbReference type="SUPFAM" id="SSF55785">
    <property type="entry name" value="PYP-like sensor domain (PAS domain)"/>
    <property type="match status" value="2"/>
</dbReference>